<evidence type="ECO:0000313" key="2">
    <source>
        <dbReference type="EMBL" id="CCI82093.1"/>
    </source>
</evidence>
<dbReference type="GeneID" id="82847315"/>
<gene>
    <name evidence="2" type="ORF">BN55_01960</name>
</gene>
<reference evidence="2 3" key="1">
    <citation type="submission" date="2012-06" db="EMBL/GenBank/DDBJ databases">
        <title>Draft Genome Sequence of Lactobacillus hominis Strain CRBIP 24.179T, isolated from human intestine.</title>
        <authorList>
            <person name="Cousin S."/>
            <person name="Ma L."/>
            <person name="Bizet C."/>
            <person name="Loux V."/>
            <person name="Bouchier C."/>
            <person name="Clermont D."/>
            <person name="Creno S."/>
        </authorList>
    </citation>
    <scope>NUCLEOTIDE SEQUENCE [LARGE SCALE GENOMIC DNA]</scope>
    <source>
        <strain evidence="3">CRBIP 24.179T</strain>
    </source>
</reference>
<dbReference type="OrthoDB" id="2328738at2"/>
<evidence type="ECO:0000313" key="3">
    <source>
        <dbReference type="Proteomes" id="UP000009320"/>
    </source>
</evidence>
<name>I7IVV3_9LACO</name>
<keyword evidence="1" id="KW-1133">Transmembrane helix</keyword>
<feature type="transmembrane region" description="Helical" evidence="1">
    <location>
        <begin position="21"/>
        <end position="39"/>
    </location>
</feature>
<protein>
    <submittedName>
        <fullName evidence="2">Uncharacterized protein</fullName>
    </submittedName>
</protein>
<keyword evidence="3" id="KW-1185">Reference proteome</keyword>
<dbReference type="RefSeq" id="WP_008471076.1">
    <property type="nucleotide sequence ID" value="NZ_AYZP01000014.1"/>
</dbReference>
<dbReference type="STRING" id="1423758.FC41_GL000643"/>
<dbReference type="PATRIC" id="fig|1423758.3.peg.649"/>
<keyword evidence="1" id="KW-0812">Transmembrane</keyword>
<keyword evidence="1" id="KW-0472">Membrane</keyword>
<dbReference type="eggNOG" id="ENOG5030ACD">
    <property type="taxonomic scope" value="Bacteria"/>
</dbReference>
<proteinExistence type="predicted"/>
<comment type="caution">
    <text evidence="2">The sequence shown here is derived from an EMBL/GenBank/DDBJ whole genome shotgun (WGS) entry which is preliminary data.</text>
</comment>
<dbReference type="Proteomes" id="UP000009320">
    <property type="component" value="Unassembled WGS sequence"/>
</dbReference>
<evidence type="ECO:0000256" key="1">
    <source>
        <dbReference type="SAM" id="Phobius"/>
    </source>
</evidence>
<sequence length="175" mass="19786">MDKIRKNKFVVKAKEIWKKHKVVVSIAGAIVVLLCVFGFHQANSKVDPLADVQHVVWNPYSESWVIPGPERAQIATKMRIAVFKKYGAKSQTIKSFEDNPKWYYGADDYKTANADIGVDKTNEAIKELDSLKDGLKLEHDNSGKKLILKIDVPQDQANKDGIKLANREFSTDEQQ</sequence>
<dbReference type="EMBL" id="CAKE01000015">
    <property type="protein sequence ID" value="CCI82093.1"/>
    <property type="molecule type" value="Genomic_DNA"/>
</dbReference>
<dbReference type="AlphaFoldDB" id="I7IVV3"/>
<accession>I7IVV3</accession>
<organism evidence="2 3">
    <name type="scientific">Lactobacillus hominis DSM 23910 = CRBIP 24.179</name>
    <dbReference type="NCBI Taxonomy" id="1423758"/>
    <lineage>
        <taxon>Bacteria</taxon>
        <taxon>Bacillati</taxon>
        <taxon>Bacillota</taxon>
        <taxon>Bacilli</taxon>
        <taxon>Lactobacillales</taxon>
        <taxon>Lactobacillaceae</taxon>
        <taxon>Lactobacillus</taxon>
    </lineage>
</organism>